<sequence>MGMGMGMKRGSKPGIDIRRSEDIHNISVIPPLPDTPHSSRSSLCSCENGAGHPSPRSPPRRPDRSPQRSPLLCPTQLETKHDRAASRPSSPNLFLDQSYLSSPSPLDEQDEITLEPPKFDQTETATASVEPKGDDERPESPERTTDNQAADPADKTSSEGEYSEDIQKLIRETDEAFKLRHSFSEAKLPPPLLSDIPEVPKLPKVERAPSMRKSTPTPLSRNKSQKRRSQSSTKSATKPHMKALAATPVRLTPASKIKRTKSKKARRRPRATSISTTPPVPKPSTRWTLTESAKDLFTIRIFHRIQADEMLPESTLQEIRMSRACHGGQQQPVKNGAETIERADTPIEPFRQEDPANQKGASDASLSVPATIEEEDDTSRSSTPDLSEIKYCDGCGPSRQEERSQQQQQNLSPCGGNREIVEKDTPLPIMKTTEDEQQQPSISNSAITLNTSPVRISPRRLPTRQLPLPPLPTIPEVIATGSEDSILSPTSVAPPHGASFRINKDDYVFLPSAPFTITVPIFQHAPIRLAKADLPIGKLAAAVDDTLDWTAFQMAILGGAGDFFSEPTDYSRPSDAELDERDDLVAWFATFGFNSAGALVTSSDEMQTPALSPSGRSESPSSLKSASPRSPGRHSPTPTPTSPDPNQTPTQATAHPQTPKTPTAATATEASPAPAKPVQYIGIEQMPRSRKDRARDFANRRFGHGRSDSGVQPWPMEAYPNHPRASDKMLARANSNGLNHAGLAIDSTRRPSIDSQRSLPQSPMLDLVVSRDVQGDEYVVPMGFNLGHDLGDFLKWEAEHVMAAGYYGSD</sequence>
<feature type="compositionally biased region" description="Basic residues" evidence="1">
    <location>
        <begin position="256"/>
        <end position="270"/>
    </location>
</feature>
<accession>A0AA39WML4</accession>
<dbReference type="Proteomes" id="UP001174934">
    <property type="component" value="Unassembled WGS sequence"/>
</dbReference>
<feature type="region of interest" description="Disordered" evidence="1">
    <location>
        <begin position="346"/>
        <end position="420"/>
    </location>
</feature>
<keyword evidence="3" id="KW-1185">Reference proteome</keyword>
<feature type="region of interest" description="Disordered" evidence="1">
    <location>
        <begin position="181"/>
        <end position="287"/>
    </location>
</feature>
<reference evidence="2" key="1">
    <citation type="submission" date="2023-06" db="EMBL/GenBank/DDBJ databases">
        <title>Genome-scale phylogeny and comparative genomics of the fungal order Sordariales.</title>
        <authorList>
            <consortium name="Lawrence Berkeley National Laboratory"/>
            <person name="Hensen N."/>
            <person name="Bonometti L."/>
            <person name="Westerberg I."/>
            <person name="Brannstrom I.O."/>
            <person name="Guillou S."/>
            <person name="Cros-Aarteil S."/>
            <person name="Calhoun S."/>
            <person name="Haridas S."/>
            <person name="Kuo A."/>
            <person name="Mondo S."/>
            <person name="Pangilinan J."/>
            <person name="Riley R."/>
            <person name="LaButti K."/>
            <person name="Andreopoulos B."/>
            <person name="Lipzen A."/>
            <person name="Chen C."/>
            <person name="Yanf M."/>
            <person name="Daum C."/>
            <person name="Ng V."/>
            <person name="Clum A."/>
            <person name="Steindorff A."/>
            <person name="Ohm R."/>
            <person name="Martin F."/>
            <person name="Silar P."/>
            <person name="Natvig D."/>
            <person name="Lalanne C."/>
            <person name="Gautier V."/>
            <person name="Ament-velasquez S.L."/>
            <person name="Kruys A."/>
            <person name="Hutchinson M.I."/>
            <person name="Powell A.J."/>
            <person name="Barry K."/>
            <person name="Miller A.N."/>
            <person name="Grigoriev I.V."/>
            <person name="Debuchy R."/>
            <person name="Gladieux P."/>
            <person name="Thoren M.H."/>
            <person name="Johannesson H."/>
        </authorList>
    </citation>
    <scope>NUCLEOTIDE SEQUENCE</scope>
    <source>
        <strain evidence="2">SMH3391-2</strain>
    </source>
</reference>
<name>A0AA39WML4_9PEZI</name>
<feature type="compositionally biased region" description="Low complexity" evidence="1">
    <location>
        <begin position="611"/>
        <end position="636"/>
    </location>
</feature>
<evidence type="ECO:0000256" key="1">
    <source>
        <dbReference type="SAM" id="MobiDB-lite"/>
    </source>
</evidence>
<feature type="compositionally biased region" description="Basic and acidic residues" evidence="1">
    <location>
        <begin position="346"/>
        <end position="356"/>
    </location>
</feature>
<comment type="caution">
    <text evidence="2">The sequence shown here is derived from an EMBL/GenBank/DDBJ whole genome shotgun (WGS) entry which is preliminary data.</text>
</comment>
<dbReference type="EMBL" id="JAULSR010000005">
    <property type="protein sequence ID" value="KAK0618179.1"/>
    <property type="molecule type" value="Genomic_DNA"/>
</dbReference>
<feature type="compositionally biased region" description="Basic and acidic residues" evidence="1">
    <location>
        <begin position="15"/>
        <end position="24"/>
    </location>
</feature>
<gene>
    <name evidence="2" type="ORF">B0T17DRAFT_561262</name>
</gene>
<proteinExistence type="predicted"/>
<feature type="compositionally biased region" description="Polar residues" evidence="1">
    <location>
        <begin position="36"/>
        <end position="45"/>
    </location>
</feature>
<organism evidence="2 3">
    <name type="scientific">Bombardia bombarda</name>
    <dbReference type="NCBI Taxonomy" id="252184"/>
    <lineage>
        <taxon>Eukaryota</taxon>
        <taxon>Fungi</taxon>
        <taxon>Dikarya</taxon>
        <taxon>Ascomycota</taxon>
        <taxon>Pezizomycotina</taxon>
        <taxon>Sordariomycetes</taxon>
        <taxon>Sordariomycetidae</taxon>
        <taxon>Sordariales</taxon>
        <taxon>Lasiosphaeriaceae</taxon>
        <taxon>Bombardia</taxon>
    </lineage>
</organism>
<feature type="region of interest" description="Disordered" evidence="1">
    <location>
        <begin position="604"/>
        <end position="693"/>
    </location>
</feature>
<feature type="compositionally biased region" description="Basic and acidic residues" evidence="1">
    <location>
        <begin position="131"/>
        <end position="145"/>
    </location>
</feature>
<feature type="compositionally biased region" description="Low complexity" evidence="1">
    <location>
        <begin position="644"/>
        <end position="677"/>
    </location>
</feature>
<protein>
    <submittedName>
        <fullName evidence="2">Uncharacterized protein</fullName>
    </submittedName>
</protein>
<evidence type="ECO:0000313" key="3">
    <source>
        <dbReference type="Proteomes" id="UP001174934"/>
    </source>
</evidence>
<feature type="region of interest" description="Disordered" evidence="1">
    <location>
        <begin position="1"/>
        <end position="169"/>
    </location>
</feature>
<dbReference type="AlphaFoldDB" id="A0AA39WML4"/>
<evidence type="ECO:0000313" key="2">
    <source>
        <dbReference type="EMBL" id="KAK0618179.1"/>
    </source>
</evidence>